<dbReference type="Proteomes" id="UP000802392">
    <property type="component" value="Unassembled WGS sequence"/>
</dbReference>
<feature type="signal peptide" evidence="2">
    <location>
        <begin position="1"/>
        <end position="25"/>
    </location>
</feature>
<name>A0ABX0TPL5_9MICC</name>
<comment type="caution">
    <text evidence="3">The sequence shown here is derived from an EMBL/GenBank/DDBJ whole genome shotgun (WGS) entry which is preliminary data.</text>
</comment>
<protein>
    <recommendedName>
        <fullName evidence="5">Lipoprotein</fullName>
    </recommendedName>
</protein>
<evidence type="ECO:0000313" key="4">
    <source>
        <dbReference type="Proteomes" id="UP000802392"/>
    </source>
</evidence>
<feature type="compositionally biased region" description="Low complexity" evidence="1">
    <location>
        <begin position="24"/>
        <end position="47"/>
    </location>
</feature>
<reference evidence="3 4" key="1">
    <citation type="submission" date="2020-03" db="EMBL/GenBank/DDBJ databases">
        <title>Genomic Encyclopedia of Type Strains, Phase III (KMG-III): the genomes of soil and plant-associated and newly described type strains.</title>
        <authorList>
            <person name="Whitman W."/>
        </authorList>
    </citation>
    <scope>NUCLEOTIDE SEQUENCE [LARGE SCALE GENOMIC DNA]</scope>
    <source>
        <strain evidence="3 4">CECT 4207</strain>
    </source>
</reference>
<keyword evidence="2" id="KW-0732">Signal</keyword>
<gene>
    <name evidence="3" type="ORF">FHR86_003767</name>
</gene>
<organism evidence="3 4">
    <name type="scientific">Paenarthrobacter ilicis</name>
    <dbReference type="NCBI Taxonomy" id="43665"/>
    <lineage>
        <taxon>Bacteria</taxon>
        <taxon>Bacillati</taxon>
        <taxon>Actinomycetota</taxon>
        <taxon>Actinomycetes</taxon>
        <taxon>Micrococcales</taxon>
        <taxon>Micrococcaceae</taxon>
        <taxon>Paenarthrobacter</taxon>
    </lineage>
</organism>
<feature type="chain" id="PRO_5046482343" description="Lipoprotein" evidence="2">
    <location>
        <begin position="26"/>
        <end position="178"/>
    </location>
</feature>
<evidence type="ECO:0000313" key="3">
    <source>
        <dbReference type="EMBL" id="NIJ03408.1"/>
    </source>
</evidence>
<dbReference type="RefSeq" id="WP_167269595.1">
    <property type="nucleotide sequence ID" value="NZ_JAAOZD010000012.1"/>
</dbReference>
<feature type="compositionally biased region" description="Basic and acidic residues" evidence="1">
    <location>
        <begin position="48"/>
        <end position="63"/>
    </location>
</feature>
<evidence type="ECO:0000256" key="1">
    <source>
        <dbReference type="SAM" id="MobiDB-lite"/>
    </source>
</evidence>
<dbReference type="PROSITE" id="PS51257">
    <property type="entry name" value="PROKAR_LIPOPROTEIN"/>
    <property type="match status" value="1"/>
</dbReference>
<proteinExistence type="predicted"/>
<sequence length="178" mass="19020">MRRTVIAPPLLVAVALLSACAGSPAADSTPITSATATPTISVGADGHTAGDGHDHDESTEHYDGPNVTWDASSETRVKDTATKAMKLFGRPTVEEKTWFKDLEPLLAADYKEDARYIDPVRVPFSTVTDGPAISREAQNPMTVTASFGTNAGPWKMMLHRIGQDDPWLVTSISPVSAQ</sequence>
<feature type="region of interest" description="Disordered" evidence="1">
    <location>
        <begin position="24"/>
        <end position="67"/>
    </location>
</feature>
<evidence type="ECO:0000256" key="2">
    <source>
        <dbReference type="SAM" id="SignalP"/>
    </source>
</evidence>
<evidence type="ECO:0008006" key="5">
    <source>
        <dbReference type="Google" id="ProtNLM"/>
    </source>
</evidence>
<accession>A0ABX0TPL5</accession>
<keyword evidence="4" id="KW-1185">Reference proteome</keyword>
<dbReference type="EMBL" id="JAAOZD010000012">
    <property type="protein sequence ID" value="NIJ03408.1"/>
    <property type="molecule type" value="Genomic_DNA"/>
</dbReference>